<keyword evidence="1" id="KW-0732">Signal</keyword>
<dbReference type="CDD" id="cd01343">
    <property type="entry name" value="PL1_Passenger_AT"/>
    <property type="match status" value="1"/>
</dbReference>
<dbReference type="NCBIfam" id="TIGR01414">
    <property type="entry name" value="autotrans_barl"/>
    <property type="match status" value="1"/>
</dbReference>
<dbReference type="InterPro" id="IPR003991">
    <property type="entry name" value="Pertactin_virulence_factor"/>
</dbReference>
<dbReference type="SMART" id="SM00869">
    <property type="entry name" value="Autotransporter"/>
    <property type="match status" value="1"/>
</dbReference>
<dbReference type="Pfam" id="PF03212">
    <property type="entry name" value="Pertactin"/>
    <property type="match status" value="1"/>
</dbReference>
<name>A0AAJ6LZX7_9PSED</name>
<sequence length="734" mass="76711">MHRSAFVSKKNHLALAIALNVLNNPAAVSGTLVREQATVRPGHVEEQWTLHDGSLLTVEPGGRTQSIRSEGSTVLLTGAQVRSNLGDGLFLIGSEANVTDSNIYSNNGTGLNVGPRSTAAVHDSQIVGLGRGVNAALGGIVALHNTSVRGMDDGNDGIMGGGVGVVQVEGDVQLRDNTDVVGDKHGVLIVADPGESSVSNLYVEGSHVRGIDGSAIKVAAPRSTGIPHANIEISNGTTLTAGNGVILEVTNGATADMTVMNSVLQGDIHIGDGSTASVTLGSQALLAGATHHLTRMNLRSDSLWTLTRNSTVKSLAMGGGRIDLGGSKGDLRELRVDTLEGHGTFGIGTDLAAGMGDRVVVSGEARGSHHLAVTNTGADVAKGQPPLEVINTGGGDALFDVIGGQVDLGTYVYDLQKQGNDWFLVQRPGEVVAPGTRSVLGLFSAAPTVWYGEASTLRSRMGELRMGSGEGGVWSRAYGNRYDVSAGGGFDYQQTQQGVSMGADGALALDSGRMLLGVTGGYSRSDLDLAAGTTGSVDSYYLGLYGTWLADDGYYIDALMKLNRFQNEADVSMSDGQRSAGNYNNHGVGVSGEVGKRFELDDGVFVSPFAQVSALWVQGEKYSLDNGMQARSNKADSLLGKVGTQVGQTHQIDSGGRFDYYAKAALAHEFAENNQVKVNGNRFSNDLSGSRAELGIGAAVQLSDRLQLHTDLEYAKGRNMEQPWGLSLGARYDF</sequence>
<dbReference type="Proteomes" id="UP001258207">
    <property type="component" value="Chromosome"/>
</dbReference>
<dbReference type="SUPFAM" id="SSF51126">
    <property type="entry name" value="Pectin lyase-like"/>
    <property type="match status" value="1"/>
</dbReference>
<dbReference type="InterPro" id="IPR004899">
    <property type="entry name" value="Pertactin_central"/>
</dbReference>
<dbReference type="Gene3D" id="2.40.128.130">
    <property type="entry name" value="Autotransporter beta-domain"/>
    <property type="match status" value="1"/>
</dbReference>
<evidence type="ECO:0000256" key="1">
    <source>
        <dbReference type="ARBA" id="ARBA00022729"/>
    </source>
</evidence>
<dbReference type="InterPro" id="IPR011050">
    <property type="entry name" value="Pectin_lyase_fold/virulence"/>
</dbReference>
<dbReference type="Gene3D" id="2.160.20.20">
    <property type="match status" value="1"/>
</dbReference>
<dbReference type="InterPro" id="IPR039448">
    <property type="entry name" value="Beta_helix"/>
</dbReference>
<dbReference type="RefSeq" id="WP_310792239.1">
    <property type="nucleotide sequence ID" value="NZ_CP134081.1"/>
</dbReference>
<evidence type="ECO:0000259" key="2">
    <source>
        <dbReference type="PROSITE" id="PS51208"/>
    </source>
</evidence>
<dbReference type="InterPro" id="IPR036709">
    <property type="entry name" value="Autotransporte_beta_dom_sf"/>
</dbReference>
<reference evidence="3" key="1">
    <citation type="submission" date="2023-09" db="EMBL/GenBank/DDBJ databases">
        <title>First report of Pseudomonas coleopterorum DJ13 causing leaf spot on Rhododendron pulchrum Sweet in China.</title>
        <authorList>
            <person name="Zhang Y."/>
        </authorList>
    </citation>
    <scope>NUCLEOTIDE SEQUENCE</scope>
    <source>
        <strain evidence="3">DJ13</strain>
    </source>
</reference>
<dbReference type="InterPro" id="IPR012332">
    <property type="entry name" value="Autotransporter_pectin_lyase_C"/>
</dbReference>
<evidence type="ECO:0000313" key="4">
    <source>
        <dbReference type="Proteomes" id="UP001258207"/>
    </source>
</evidence>
<dbReference type="PANTHER" id="PTHR35037">
    <property type="entry name" value="C-TERMINAL REGION OF AIDA-LIKE PROTEIN"/>
    <property type="match status" value="1"/>
</dbReference>
<dbReference type="EMBL" id="CP134081">
    <property type="protein sequence ID" value="WNC10278.1"/>
    <property type="molecule type" value="Genomic_DNA"/>
</dbReference>
<dbReference type="InterPro" id="IPR005546">
    <property type="entry name" value="Autotransporte_beta"/>
</dbReference>
<dbReference type="Pfam" id="PF13229">
    <property type="entry name" value="Beta_helix"/>
    <property type="match status" value="1"/>
</dbReference>
<dbReference type="PANTHER" id="PTHR35037:SF7">
    <property type="entry name" value="AUTOTRANSPORTER"/>
    <property type="match status" value="1"/>
</dbReference>
<feature type="domain" description="Autotransporter" evidence="2">
    <location>
        <begin position="466"/>
        <end position="734"/>
    </location>
</feature>
<dbReference type="PROSITE" id="PS51208">
    <property type="entry name" value="AUTOTRANSPORTER"/>
    <property type="match status" value="1"/>
</dbReference>
<dbReference type="AlphaFoldDB" id="A0AAJ6LZX7"/>
<dbReference type="Pfam" id="PF03797">
    <property type="entry name" value="Autotransporter"/>
    <property type="match status" value="1"/>
</dbReference>
<proteinExistence type="predicted"/>
<evidence type="ECO:0000313" key="3">
    <source>
        <dbReference type="EMBL" id="WNC10278.1"/>
    </source>
</evidence>
<dbReference type="GO" id="GO:0019867">
    <property type="term" value="C:outer membrane"/>
    <property type="evidence" value="ECO:0007669"/>
    <property type="project" value="InterPro"/>
</dbReference>
<gene>
    <name evidence="3" type="ORF">RI108_02255</name>
</gene>
<dbReference type="PRINTS" id="PR01484">
    <property type="entry name" value="PRTACTNFAMLY"/>
</dbReference>
<organism evidence="3 4">
    <name type="scientific">Pseudomonas coleopterorum</name>
    <dbReference type="NCBI Taxonomy" id="1605838"/>
    <lineage>
        <taxon>Bacteria</taxon>
        <taxon>Pseudomonadati</taxon>
        <taxon>Pseudomonadota</taxon>
        <taxon>Gammaproteobacteria</taxon>
        <taxon>Pseudomonadales</taxon>
        <taxon>Pseudomonadaceae</taxon>
        <taxon>Pseudomonas</taxon>
    </lineage>
</organism>
<dbReference type="InterPro" id="IPR051551">
    <property type="entry name" value="Autotransporter_adhesion"/>
</dbReference>
<protein>
    <submittedName>
        <fullName evidence="3">Autotransporter outer membrane beta-barrel domain-containing protein</fullName>
    </submittedName>
</protein>
<dbReference type="InterPro" id="IPR006315">
    <property type="entry name" value="OM_autotransptr_brl_dom"/>
</dbReference>
<accession>A0AAJ6LZX7</accession>
<dbReference type="SUPFAM" id="SSF103515">
    <property type="entry name" value="Autotransporter"/>
    <property type="match status" value="1"/>
</dbReference>